<reference evidence="3" key="1">
    <citation type="submission" date="2016-10" db="EMBL/GenBank/DDBJ databases">
        <authorList>
            <person name="Varghese N."/>
            <person name="Submissions S."/>
        </authorList>
    </citation>
    <scope>NUCLEOTIDE SEQUENCE [LARGE SCALE GENOMIC DNA]</scope>
    <source>
        <strain evidence="3">Jip14</strain>
    </source>
</reference>
<dbReference type="Gene3D" id="3.20.20.80">
    <property type="entry name" value="Glycosidases"/>
    <property type="match status" value="1"/>
</dbReference>
<organism evidence="2 3">
    <name type="scientific">Parapedobacter koreensis</name>
    <dbReference type="NCBI Taxonomy" id="332977"/>
    <lineage>
        <taxon>Bacteria</taxon>
        <taxon>Pseudomonadati</taxon>
        <taxon>Bacteroidota</taxon>
        <taxon>Sphingobacteriia</taxon>
        <taxon>Sphingobacteriales</taxon>
        <taxon>Sphingobacteriaceae</taxon>
        <taxon>Parapedobacter</taxon>
    </lineage>
</organism>
<sequence length="710" mass="79597">MKTIPNILILLGVSLSGAVLGQTAKTDFDYTAIQPGSYDGTWWNRTPIRLIQTNFPAVYASMAVDDYVDALVDASANTVLFNTGGIVANYQTKLDFQYRNPHMGERDFVGELIEHVHEKDIKYIARFDFSKLHPSIADKHPEWLYVGTYGQNQTFNGLVSTCINGAYYQEHSLDILKEAIETYPLDGIFFNMMGYTGATYSGEYHGICQCGSCKRRFKESTGLDLPTSNDDSHISEYRRFQQETSRELYTKVTDFIKATNPNLIIYNYNDVGTSWIASESGGTPLRNGPEYIYNATNNVKQVLGSYKDVSPVNLTMGFLAIGYRNIMNNPNLLRGWMLENMLHGAPLGFVVVGTLNHYEDRVFLPKVKELYTFHKTHEPLFTNVQSVSNIALIQDRGGEDARGMIRLASEEHLMYDIINPSQIGGTRLPRQLEDYELVILNNVAMTDKELATAVSDYVKKGGKLLVLGSAVANGIEKGTGTFSLETLGVASVVDVFPKAQATYLKVSPTDQQLLSQSKEFSLMMMNARFLQCELTPGAKGYLRLLPTNLYGPAEVTWYEESQITQYPGVVYNDSGEGKTVFIPWDIGAEYEQRGNYAHRSLLLGTIKNLLSVDNTVETDMSPTIELTRLANRNGQFEWMGMINHSGFLGNSVREPITITNTSLKFKPLKPVKQVRLVNAETDVAFKEVDGWIECTIPRIADFEMLLCLYE</sequence>
<dbReference type="CDD" id="cd03143">
    <property type="entry name" value="A4_beta-galactosidase_middle_domain"/>
    <property type="match status" value="1"/>
</dbReference>
<dbReference type="GO" id="GO:0016787">
    <property type="term" value="F:hydrolase activity"/>
    <property type="evidence" value="ECO:0007669"/>
    <property type="project" value="UniProtKB-KW"/>
</dbReference>
<dbReference type="Gene3D" id="3.40.50.880">
    <property type="match status" value="1"/>
</dbReference>
<accession>A0A1H7UJ96</accession>
<gene>
    <name evidence="2" type="ORF">SAMN05421740_1167</name>
</gene>
<dbReference type="AlphaFoldDB" id="A0A1H7UJ96"/>
<feature type="chain" id="PRO_5011628505" evidence="1">
    <location>
        <begin position="22"/>
        <end position="710"/>
    </location>
</feature>
<feature type="signal peptide" evidence="1">
    <location>
        <begin position="1"/>
        <end position="21"/>
    </location>
</feature>
<dbReference type="OrthoDB" id="9780891at2"/>
<keyword evidence="3" id="KW-1185">Reference proteome</keyword>
<keyword evidence="1" id="KW-0732">Signal</keyword>
<dbReference type="InterPro" id="IPR017853">
    <property type="entry name" value="GH"/>
</dbReference>
<dbReference type="RefSeq" id="WP_090609380.1">
    <property type="nucleotide sequence ID" value="NZ_FNZR01000016.1"/>
</dbReference>
<evidence type="ECO:0000256" key="1">
    <source>
        <dbReference type="SAM" id="SignalP"/>
    </source>
</evidence>
<dbReference type="Proteomes" id="UP000198916">
    <property type="component" value="Unassembled WGS sequence"/>
</dbReference>
<name>A0A1H7UJ96_9SPHI</name>
<dbReference type="Pfam" id="PF14871">
    <property type="entry name" value="GHL6"/>
    <property type="match status" value="1"/>
</dbReference>
<dbReference type="SUPFAM" id="SSF51445">
    <property type="entry name" value="(Trans)glycosidases"/>
    <property type="match status" value="1"/>
</dbReference>
<dbReference type="SUPFAM" id="SSF52317">
    <property type="entry name" value="Class I glutamine amidotransferase-like"/>
    <property type="match status" value="1"/>
</dbReference>
<proteinExistence type="predicted"/>
<evidence type="ECO:0000313" key="2">
    <source>
        <dbReference type="EMBL" id="SEL96775.1"/>
    </source>
</evidence>
<dbReference type="EMBL" id="FNZR01000016">
    <property type="protein sequence ID" value="SEL96775.1"/>
    <property type="molecule type" value="Genomic_DNA"/>
</dbReference>
<dbReference type="InterPro" id="IPR029062">
    <property type="entry name" value="Class_I_gatase-like"/>
</dbReference>
<dbReference type="InterPro" id="IPR028212">
    <property type="entry name" value="GHL6"/>
</dbReference>
<dbReference type="STRING" id="332977.SAMN05421740_1167"/>
<protein>
    <submittedName>
        <fullName evidence="2">Hypothetical glycosyl hydrolase 6</fullName>
    </submittedName>
</protein>
<keyword evidence="2" id="KW-0378">Hydrolase</keyword>
<evidence type="ECO:0000313" key="3">
    <source>
        <dbReference type="Proteomes" id="UP000198916"/>
    </source>
</evidence>